<accession>A0A2P2QHV6</accession>
<reference evidence="1" key="1">
    <citation type="submission" date="2018-02" db="EMBL/GenBank/DDBJ databases">
        <title>Rhizophora mucronata_Transcriptome.</title>
        <authorList>
            <person name="Meera S.P."/>
            <person name="Sreeshan A."/>
            <person name="Augustine A."/>
        </authorList>
    </citation>
    <scope>NUCLEOTIDE SEQUENCE</scope>
    <source>
        <tissue evidence="1">Leaf</tissue>
    </source>
</reference>
<dbReference type="AlphaFoldDB" id="A0A2P2QHV6"/>
<dbReference type="EMBL" id="GGEC01086010">
    <property type="protein sequence ID" value="MBX66494.1"/>
    <property type="molecule type" value="Transcribed_RNA"/>
</dbReference>
<organism evidence="1">
    <name type="scientific">Rhizophora mucronata</name>
    <name type="common">Asiatic mangrove</name>
    <dbReference type="NCBI Taxonomy" id="61149"/>
    <lineage>
        <taxon>Eukaryota</taxon>
        <taxon>Viridiplantae</taxon>
        <taxon>Streptophyta</taxon>
        <taxon>Embryophyta</taxon>
        <taxon>Tracheophyta</taxon>
        <taxon>Spermatophyta</taxon>
        <taxon>Magnoliopsida</taxon>
        <taxon>eudicotyledons</taxon>
        <taxon>Gunneridae</taxon>
        <taxon>Pentapetalae</taxon>
        <taxon>rosids</taxon>
        <taxon>fabids</taxon>
        <taxon>Malpighiales</taxon>
        <taxon>Rhizophoraceae</taxon>
        <taxon>Rhizophora</taxon>
    </lineage>
</organism>
<sequence length="32" mass="3317">MRGLILFEVGDLASGPFSGAPARAIQRNFPGA</sequence>
<proteinExistence type="predicted"/>
<protein>
    <submittedName>
        <fullName evidence="1">Uncharacterized protein</fullName>
    </submittedName>
</protein>
<evidence type="ECO:0000313" key="1">
    <source>
        <dbReference type="EMBL" id="MBX66494.1"/>
    </source>
</evidence>
<name>A0A2P2QHV6_RHIMU</name>